<protein>
    <submittedName>
        <fullName evidence="2">Uncharacterized protein</fullName>
    </submittedName>
</protein>
<evidence type="ECO:0000313" key="2">
    <source>
        <dbReference type="EMBL" id="TNV78886.1"/>
    </source>
</evidence>
<keyword evidence="1" id="KW-1133">Transmembrane helix</keyword>
<keyword evidence="3" id="KW-1185">Reference proteome</keyword>
<accession>A0A8J8NP48</accession>
<organism evidence="2 3">
    <name type="scientific">Halteria grandinella</name>
    <dbReference type="NCBI Taxonomy" id="5974"/>
    <lineage>
        <taxon>Eukaryota</taxon>
        <taxon>Sar</taxon>
        <taxon>Alveolata</taxon>
        <taxon>Ciliophora</taxon>
        <taxon>Intramacronucleata</taxon>
        <taxon>Spirotrichea</taxon>
        <taxon>Stichotrichia</taxon>
        <taxon>Sporadotrichida</taxon>
        <taxon>Halteriidae</taxon>
        <taxon>Halteria</taxon>
    </lineage>
</organism>
<proteinExistence type="predicted"/>
<evidence type="ECO:0000256" key="1">
    <source>
        <dbReference type="SAM" id="Phobius"/>
    </source>
</evidence>
<dbReference type="EMBL" id="RRYP01009692">
    <property type="protein sequence ID" value="TNV78886.1"/>
    <property type="molecule type" value="Genomic_DNA"/>
</dbReference>
<reference evidence="2" key="1">
    <citation type="submission" date="2019-06" db="EMBL/GenBank/DDBJ databases">
        <authorList>
            <person name="Zheng W."/>
        </authorList>
    </citation>
    <scope>NUCLEOTIDE SEQUENCE</scope>
    <source>
        <strain evidence="2">QDHG01</strain>
    </source>
</reference>
<keyword evidence="1" id="KW-0812">Transmembrane</keyword>
<comment type="caution">
    <text evidence="2">The sequence shown here is derived from an EMBL/GenBank/DDBJ whole genome shotgun (WGS) entry which is preliminary data.</text>
</comment>
<feature type="transmembrane region" description="Helical" evidence="1">
    <location>
        <begin position="53"/>
        <end position="76"/>
    </location>
</feature>
<dbReference type="AlphaFoldDB" id="A0A8J8NP48"/>
<keyword evidence="1" id="KW-0472">Membrane</keyword>
<sequence>MWFLDLSYVLNDLRSLMDSAFFLPNSRVNVSVLSPSISFFLQNRSQRDISPELIFLFISGNSITACLTASFFALVISNANYSLCFSCFIQRIDFACLSFDRSQSCFLNSTR</sequence>
<gene>
    <name evidence="2" type="ORF">FGO68_gene15432</name>
</gene>
<name>A0A8J8NP48_HALGN</name>
<dbReference type="Proteomes" id="UP000785679">
    <property type="component" value="Unassembled WGS sequence"/>
</dbReference>
<evidence type="ECO:0000313" key="3">
    <source>
        <dbReference type="Proteomes" id="UP000785679"/>
    </source>
</evidence>